<evidence type="ECO:0000259" key="2">
    <source>
        <dbReference type="Pfam" id="PF05899"/>
    </source>
</evidence>
<dbReference type="InterPro" id="IPR014710">
    <property type="entry name" value="RmlC-like_jellyroll"/>
</dbReference>
<evidence type="ECO:0000313" key="3">
    <source>
        <dbReference type="EMBL" id="RWY42472.1"/>
    </source>
</evidence>
<accession>A0A444MDH3</accession>
<feature type="compositionally biased region" description="Basic and acidic residues" evidence="1">
    <location>
        <begin position="7"/>
        <end position="29"/>
    </location>
</feature>
<dbReference type="OrthoDB" id="9799053at2"/>
<dbReference type="Proteomes" id="UP000287168">
    <property type="component" value="Unassembled WGS sequence"/>
</dbReference>
<dbReference type="PANTHER" id="PTHR40943">
    <property type="entry name" value="CYTOPLASMIC PROTEIN-RELATED"/>
    <property type="match status" value="1"/>
</dbReference>
<dbReference type="PANTHER" id="PTHR40943:SF2">
    <property type="entry name" value="(S)-UREIDOGLYCINE AMINOHYDROLASE CUPIN DOMAIN-CONTAINING PROTEIN"/>
    <property type="match status" value="1"/>
</dbReference>
<keyword evidence="4" id="KW-1185">Reference proteome</keyword>
<evidence type="ECO:0000313" key="4">
    <source>
        <dbReference type="Proteomes" id="UP000287168"/>
    </source>
</evidence>
<organism evidence="3 4">
    <name type="scientific">Falsigemmobacter intermedius</name>
    <dbReference type="NCBI Taxonomy" id="1553448"/>
    <lineage>
        <taxon>Bacteria</taxon>
        <taxon>Pseudomonadati</taxon>
        <taxon>Pseudomonadota</taxon>
        <taxon>Alphaproteobacteria</taxon>
        <taxon>Rhodobacterales</taxon>
        <taxon>Paracoccaceae</taxon>
        <taxon>Falsigemmobacter</taxon>
    </lineage>
</organism>
<dbReference type="AlphaFoldDB" id="A0A444MDH3"/>
<dbReference type="SUPFAM" id="SSF51182">
    <property type="entry name" value="RmlC-like cupins"/>
    <property type="match status" value="1"/>
</dbReference>
<protein>
    <submittedName>
        <fullName evidence="3">Cupin domain-containing protein</fullName>
    </submittedName>
</protein>
<comment type="caution">
    <text evidence="3">The sequence shown here is derived from an EMBL/GenBank/DDBJ whole genome shotgun (WGS) entry which is preliminary data.</text>
</comment>
<dbReference type="InterPro" id="IPR011051">
    <property type="entry name" value="RmlC_Cupin_sf"/>
</dbReference>
<feature type="region of interest" description="Disordered" evidence="1">
    <location>
        <begin position="1"/>
        <end position="34"/>
    </location>
</feature>
<dbReference type="Pfam" id="PF05899">
    <property type="entry name" value="Cupin_3"/>
    <property type="match status" value="1"/>
</dbReference>
<sequence length="117" mass="13360">MESSEMLIEKLTRDGIEPEVTRPEPEKLVSGDPVHTTWNLDEAEGLYAGLWQSTPGAWRVNYEEWEYIRVHEGHSVLTGDDGSRVELRAGDSWLIRPGYSGVWEVLETTLKDYVIKV</sequence>
<reference evidence="3 4" key="1">
    <citation type="journal article" date="2015" name="Int. J. Syst. Evol. Microbiol.">
        <title>Gemmobacter intermedius sp. nov., isolated from a white stork (Ciconia ciconia).</title>
        <authorList>
            <person name="Kampfer P."/>
            <person name="Jerzak L."/>
            <person name="Wilharm G."/>
            <person name="Golke J."/>
            <person name="Busse H.J."/>
            <person name="Glaeser S.P."/>
        </authorList>
    </citation>
    <scope>NUCLEOTIDE SEQUENCE [LARGE SCALE GENOMIC DNA]</scope>
    <source>
        <strain evidence="3 4">119/4</strain>
    </source>
</reference>
<feature type="domain" description="(S)-ureidoglycine aminohydrolase cupin" evidence="2">
    <location>
        <begin position="42"/>
        <end position="113"/>
    </location>
</feature>
<proteinExistence type="predicted"/>
<name>A0A444MDH3_9RHOB</name>
<dbReference type="InterPro" id="IPR008579">
    <property type="entry name" value="UGlyAH_Cupin_dom"/>
</dbReference>
<evidence type="ECO:0000256" key="1">
    <source>
        <dbReference type="SAM" id="MobiDB-lite"/>
    </source>
</evidence>
<dbReference type="CDD" id="cd02227">
    <property type="entry name" value="cupin_TM1112-like"/>
    <property type="match status" value="1"/>
</dbReference>
<gene>
    <name evidence="3" type="ORF">EP867_06995</name>
</gene>
<dbReference type="EMBL" id="SBLC01000007">
    <property type="protein sequence ID" value="RWY42472.1"/>
    <property type="molecule type" value="Genomic_DNA"/>
</dbReference>
<dbReference type="Gene3D" id="2.60.120.10">
    <property type="entry name" value="Jelly Rolls"/>
    <property type="match status" value="1"/>
</dbReference>